<evidence type="ECO:0000313" key="4">
    <source>
        <dbReference type="RefSeq" id="XP_040950949.1"/>
    </source>
</evidence>
<evidence type="ECO:0000256" key="1">
    <source>
        <dbReference type="ARBA" id="ARBA00007949"/>
    </source>
</evidence>
<dbReference type="PANTHER" id="PTHR12482">
    <property type="entry name" value="LIPASE ROG1-RELATED-RELATED"/>
    <property type="match status" value="1"/>
</dbReference>
<dbReference type="InterPro" id="IPR044294">
    <property type="entry name" value="Lipase-like"/>
</dbReference>
<dbReference type="GeneID" id="107941364"/>
<gene>
    <name evidence="4" type="primary">LOC107941364</name>
</gene>
<sequence length="726" mass="82920">MLRRLGWLIGLNNRSVQAKKLPDAKPHPAEVQPVVMLDSVQEIAIYIHRFHNLDLFQQGWYQLKLTVRWDNDEYAPVGTPARVVQYEAPSLVSDEVFGVWRIDDTDNSFATQPFRIKYARQDVYLSIMVAFDLPIPENEGLPSSAVILKIELLYAPVLVNGSDFQASPDYCPAAIHEFRIPPKALLGLHSYCPVYFDAFHAVLVDVSVHTTLLKTGSRKVHTKVPSIAYSTTNDVSGESIDGSTQRVNGRLEFLSDRLLHNLSKDDVLKIFNLSGDQVFYLWNTFLNFHRDSKTRILDFLRDEWAKDRRAEWSIWMVYSKVDMPHRYINGSFDESSHQIVHKRGSSLWKLTDDPAQMAAMRAELHRRSIAQMRMNSRSIQDMQIFGDPSGIPIVIIEHVMNAPQRTSSDNLYMRNLDITDSITTSTVPSSEAVKKLSSASAAQSGRDLKIVIFVHGFQGHHLDLRLVRNQWLLIDPKIEFLMSEVNEEKTSGDFREMGLRLAHEVISFVKKKMDKASRSGHLRDIKLSFVGHSIGNVIIRTALAESAMEPYLRFLHTFMSLSGPHLGYLYSSNSLFNSGLWLLKKLKGTQCIHQLTFADDPDIRNTFFYKLCEQRSLENFKHIILLSSPQDGYVPYHSARIESCRAASMDNSKKGKAFLEMLNNCLDQIRAPTAENRVFVRCDINFDTSSHGRNLNTLIGRAAHIEFLESDIFARFIMWSFPDLFQ</sequence>
<proteinExistence type="inferred from homology"/>
<organism evidence="3 4">
    <name type="scientific">Gossypium hirsutum</name>
    <name type="common">Upland cotton</name>
    <name type="synonym">Gossypium mexicanum</name>
    <dbReference type="NCBI Taxonomy" id="3635"/>
    <lineage>
        <taxon>Eukaryota</taxon>
        <taxon>Viridiplantae</taxon>
        <taxon>Streptophyta</taxon>
        <taxon>Embryophyta</taxon>
        <taxon>Tracheophyta</taxon>
        <taxon>Spermatophyta</taxon>
        <taxon>Magnoliopsida</taxon>
        <taxon>eudicotyledons</taxon>
        <taxon>Gunneridae</taxon>
        <taxon>Pentapetalae</taxon>
        <taxon>rosids</taxon>
        <taxon>malvids</taxon>
        <taxon>Malvales</taxon>
        <taxon>Malvaceae</taxon>
        <taxon>Malvoideae</taxon>
        <taxon>Gossypium</taxon>
    </lineage>
</organism>
<comment type="similarity">
    <text evidence="1">Belongs to the FAM135 family.</text>
</comment>
<dbReference type="InterPro" id="IPR029058">
    <property type="entry name" value="AB_hydrolase_fold"/>
</dbReference>
<dbReference type="InterPro" id="IPR007751">
    <property type="entry name" value="DUF676_lipase-like"/>
</dbReference>
<keyword evidence="3" id="KW-1185">Reference proteome</keyword>
<dbReference type="RefSeq" id="XP_040950949.1">
    <property type="nucleotide sequence ID" value="XM_041095015.1"/>
</dbReference>
<accession>A0ABM3A801</accession>
<dbReference type="PANTHER" id="PTHR12482:SF5">
    <property type="entry name" value="DUF676 DOMAIN-CONTAINING PROTEIN"/>
    <property type="match status" value="1"/>
</dbReference>
<dbReference type="Pfam" id="PF12394">
    <property type="entry name" value="DUF3657"/>
    <property type="match status" value="1"/>
</dbReference>
<dbReference type="Pfam" id="PF05057">
    <property type="entry name" value="DUF676"/>
    <property type="match status" value="1"/>
</dbReference>
<name>A0ABM3A801_GOSHI</name>
<evidence type="ECO:0000259" key="2">
    <source>
        <dbReference type="Pfam" id="PF05057"/>
    </source>
</evidence>
<protein>
    <submittedName>
        <fullName evidence="4">Protein FAM135B isoform X2</fullName>
    </submittedName>
</protein>
<dbReference type="InterPro" id="IPR022122">
    <property type="entry name" value="DUF3657"/>
</dbReference>
<reference evidence="4" key="2">
    <citation type="submission" date="2025-08" db="UniProtKB">
        <authorList>
            <consortium name="RefSeq"/>
        </authorList>
    </citation>
    <scope>IDENTIFICATION</scope>
</reference>
<dbReference type="SUPFAM" id="SSF53474">
    <property type="entry name" value="alpha/beta-Hydrolases"/>
    <property type="match status" value="1"/>
</dbReference>
<dbReference type="Gene3D" id="3.40.50.1820">
    <property type="entry name" value="alpha/beta hydrolase"/>
    <property type="match status" value="1"/>
</dbReference>
<dbReference type="Proteomes" id="UP000818029">
    <property type="component" value="Chromosome D06"/>
</dbReference>
<feature type="domain" description="DUF676" evidence="2">
    <location>
        <begin position="448"/>
        <end position="644"/>
    </location>
</feature>
<reference evidence="3" key="1">
    <citation type="journal article" date="2020" name="Nat. Genet.">
        <title>Genomic diversifications of five Gossypium allopolyploid species and their impact on cotton improvement.</title>
        <authorList>
            <person name="Chen Z.J."/>
            <person name="Sreedasyam A."/>
            <person name="Ando A."/>
            <person name="Song Q."/>
            <person name="De Santiago L.M."/>
            <person name="Hulse-Kemp A.M."/>
            <person name="Ding M."/>
            <person name="Ye W."/>
            <person name="Kirkbride R.C."/>
            <person name="Jenkins J."/>
            <person name="Plott C."/>
            <person name="Lovell J."/>
            <person name="Lin Y.M."/>
            <person name="Vaughn R."/>
            <person name="Liu B."/>
            <person name="Simpson S."/>
            <person name="Scheffler B.E."/>
            <person name="Wen L."/>
            <person name="Saski C.A."/>
            <person name="Grover C.E."/>
            <person name="Hu G."/>
            <person name="Conover J.L."/>
            <person name="Carlson J.W."/>
            <person name="Shu S."/>
            <person name="Boston L.B."/>
            <person name="Williams M."/>
            <person name="Peterson D.G."/>
            <person name="McGee K."/>
            <person name="Jones D.C."/>
            <person name="Wendel J.F."/>
            <person name="Stelly D.M."/>
            <person name="Grimwood J."/>
            <person name="Schmutz J."/>
        </authorList>
    </citation>
    <scope>NUCLEOTIDE SEQUENCE [LARGE SCALE GENOMIC DNA]</scope>
    <source>
        <strain evidence="3">cv. TM-1</strain>
    </source>
</reference>
<evidence type="ECO:0000313" key="3">
    <source>
        <dbReference type="Proteomes" id="UP000818029"/>
    </source>
</evidence>